<dbReference type="SUPFAM" id="SSF52922">
    <property type="entry name" value="TK C-terminal domain-like"/>
    <property type="match status" value="1"/>
</dbReference>
<feature type="binding site" evidence="12">
    <location>
        <position position="822"/>
    </location>
    <ligand>
        <name>[4Fe-4S] cluster</name>
        <dbReference type="ChEBI" id="CHEBI:49883"/>
        <label>3</label>
    </ligand>
</feature>
<evidence type="ECO:0000313" key="15">
    <source>
        <dbReference type="EMBL" id="NIZ40274.1"/>
    </source>
</evidence>
<reference evidence="15 16" key="1">
    <citation type="submission" date="2020-03" db="EMBL/GenBank/DDBJ databases">
        <title>Spirochaetal bacteria isolated from arthropods constitute a novel genus Entomospira genus novum within the order Spirochaetales.</title>
        <authorList>
            <person name="Grana-Miraglia L."/>
            <person name="Sikutova S."/>
            <person name="Fingerle V."/>
            <person name="Sing A."/>
            <person name="Castillo-Ramirez S."/>
            <person name="Margos G."/>
            <person name="Rudolf I."/>
        </authorList>
    </citation>
    <scope>NUCLEOTIDE SEQUENCE [LARGE SCALE GENOMIC DNA]</scope>
    <source>
        <strain evidence="15 16">BR193</strain>
    </source>
</reference>
<dbReference type="InterPro" id="IPR019456">
    <property type="entry name" value="Pyrv-flavodox_OxRtase_EKR"/>
</dbReference>
<dbReference type="SMART" id="SM00890">
    <property type="entry name" value="EKR"/>
    <property type="match status" value="1"/>
</dbReference>
<dbReference type="PANTHER" id="PTHR32154">
    <property type="entry name" value="PYRUVATE-FLAVODOXIN OXIDOREDUCTASE-RELATED"/>
    <property type="match status" value="1"/>
</dbReference>
<dbReference type="GO" id="GO:0051539">
    <property type="term" value="F:4 iron, 4 sulfur cluster binding"/>
    <property type="evidence" value="ECO:0007669"/>
    <property type="project" value="UniProtKB-KW"/>
</dbReference>
<dbReference type="GO" id="GO:0030976">
    <property type="term" value="F:thiamine pyrophosphate binding"/>
    <property type="evidence" value="ECO:0007669"/>
    <property type="project" value="InterPro"/>
</dbReference>
<dbReference type="Gene3D" id="3.40.50.920">
    <property type="match status" value="1"/>
</dbReference>
<evidence type="ECO:0000259" key="14">
    <source>
        <dbReference type="PROSITE" id="PS51379"/>
    </source>
</evidence>
<keyword evidence="7 12" id="KW-0408">Iron</keyword>
<evidence type="ECO:0000256" key="1">
    <source>
        <dbReference type="ARBA" id="ARBA00009032"/>
    </source>
</evidence>
<dbReference type="FunFam" id="3.30.70.20:FF:000022">
    <property type="entry name" value="Pyruvate:ferredoxin (Flavodoxin) oxidoreductase"/>
    <property type="match status" value="1"/>
</dbReference>
<evidence type="ECO:0000256" key="6">
    <source>
        <dbReference type="ARBA" id="ARBA00023002"/>
    </source>
</evidence>
<feature type="domain" description="4Fe-4S ferredoxin-type" evidence="14">
    <location>
        <begin position="688"/>
        <end position="717"/>
    </location>
</feature>
<evidence type="ECO:0000256" key="5">
    <source>
        <dbReference type="ARBA" id="ARBA00022982"/>
    </source>
</evidence>
<dbReference type="Pfam" id="PF12838">
    <property type="entry name" value="Fer4_7"/>
    <property type="match status" value="1"/>
</dbReference>
<keyword evidence="16" id="KW-1185">Reference proteome</keyword>
<dbReference type="InterPro" id="IPR029061">
    <property type="entry name" value="THDP-binding"/>
</dbReference>
<dbReference type="Pfam" id="PF10371">
    <property type="entry name" value="EKR"/>
    <property type="match status" value="1"/>
</dbReference>
<keyword evidence="5 9" id="KW-0249">Electron transport</keyword>
<feature type="binding site" evidence="12">
    <location>
        <position position="754"/>
    </location>
    <ligand>
        <name>[4Fe-4S] cluster</name>
        <dbReference type="ChEBI" id="CHEBI:49883"/>
        <label>2</label>
    </ligand>
</feature>
<evidence type="ECO:0000256" key="9">
    <source>
        <dbReference type="PIRNR" id="PIRNR000159"/>
    </source>
</evidence>
<dbReference type="InterPro" id="IPR019752">
    <property type="entry name" value="Pyrv/ketoisovalerate_OxRed_cat"/>
</dbReference>
<keyword evidence="2 9" id="KW-0813">Transport</keyword>
<evidence type="ECO:0000256" key="13">
    <source>
        <dbReference type="SAM" id="Coils"/>
    </source>
</evidence>
<feature type="binding site" evidence="12">
    <location>
        <position position="697"/>
    </location>
    <ligand>
        <name>[4Fe-4S] cluster</name>
        <dbReference type="ChEBI" id="CHEBI:49883"/>
        <label>1</label>
    </ligand>
</feature>
<name>A0A968KQZ2_9SPIO</name>
<evidence type="ECO:0000256" key="4">
    <source>
        <dbReference type="ARBA" id="ARBA00022723"/>
    </source>
</evidence>
<dbReference type="RefSeq" id="WP_167699877.1">
    <property type="nucleotide sequence ID" value="NZ_CP118174.1"/>
</dbReference>
<dbReference type="GO" id="GO:0005506">
    <property type="term" value="F:iron ion binding"/>
    <property type="evidence" value="ECO:0007669"/>
    <property type="project" value="InterPro"/>
</dbReference>
<dbReference type="FunFam" id="3.40.920.10:FF:000001">
    <property type="entry name" value="Pyruvate:ferredoxin (Flavodoxin) oxidoreductase"/>
    <property type="match status" value="1"/>
</dbReference>
<feature type="binding site" evidence="12">
    <location>
        <position position="700"/>
    </location>
    <ligand>
        <name>[4Fe-4S] cluster</name>
        <dbReference type="ChEBI" id="CHEBI:49883"/>
        <label>1</label>
    </ligand>
</feature>
<dbReference type="InterPro" id="IPR011766">
    <property type="entry name" value="TPP_enzyme_TPP-bd"/>
</dbReference>
<dbReference type="Pfam" id="PF01558">
    <property type="entry name" value="POR"/>
    <property type="match status" value="1"/>
</dbReference>
<dbReference type="GO" id="GO:0006979">
    <property type="term" value="P:response to oxidative stress"/>
    <property type="evidence" value="ECO:0007669"/>
    <property type="project" value="TreeGrafter"/>
</dbReference>
<dbReference type="PIRSF" id="PIRSF000159">
    <property type="entry name" value="NifJ"/>
    <property type="match status" value="1"/>
</dbReference>
<dbReference type="Pfam" id="PF01855">
    <property type="entry name" value="POR_N"/>
    <property type="match status" value="1"/>
</dbReference>
<dbReference type="InterPro" id="IPR050722">
    <property type="entry name" value="Pyruvate:ferred/Flavod_OxRd"/>
</dbReference>
<comment type="similarity">
    <text evidence="1 9">Belongs to the pyruvate:ferredoxin/flavodoxin oxidoreductase family.</text>
</comment>
<comment type="cofactor">
    <cofactor evidence="12">
        <name>[4Fe-4S] cluster</name>
        <dbReference type="ChEBI" id="CHEBI:49883"/>
    </cofactor>
    <text evidence="12">Binds 3 [4Fe-4S] clusters per subunit.</text>
</comment>
<feature type="binding site" evidence="12">
    <location>
        <position position="764"/>
    </location>
    <ligand>
        <name>[4Fe-4S] cluster</name>
        <dbReference type="ChEBI" id="CHEBI:49883"/>
        <label>1</label>
    </ligand>
</feature>
<dbReference type="SUPFAM" id="SSF53323">
    <property type="entry name" value="Pyruvate-ferredoxin oxidoreductase, PFOR, domain III"/>
    <property type="match status" value="1"/>
</dbReference>
<dbReference type="FunFam" id="3.40.50.970:FF:000041">
    <property type="entry name" value="Pyruvate:ferredoxin (Flavodoxin) oxidoreductase"/>
    <property type="match status" value="1"/>
</dbReference>
<dbReference type="CDD" id="cd03377">
    <property type="entry name" value="TPP_PFOR_PNO"/>
    <property type="match status" value="1"/>
</dbReference>
<dbReference type="InterPro" id="IPR009014">
    <property type="entry name" value="Transketo_C/PFOR_II"/>
</dbReference>
<evidence type="ECO:0000256" key="11">
    <source>
        <dbReference type="PIRSR" id="PIRSR000159-2"/>
    </source>
</evidence>
<accession>A0A968KQZ2</accession>
<dbReference type="FunFam" id="3.40.50.970:FF:000012">
    <property type="entry name" value="Pyruvate:ferredoxin (Flavodoxin) oxidoreductase"/>
    <property type="match status" value="1"/>
</dbReference>
<feature type="site" description="Important for catalytic activity" evidence="11">
    <location>
        <position position="32"/>
    </location>
</feature>
<dbReference type="AlphaFoldDB" id="A0A968KQZ2"/>
<dbReference type="PROSITE" id="PS51379">
    <property type="entry name" value="4FE4S_FER_2"/>
    <property type="match status" value="2"/>
</dbReference>
<dbReference type="GO" id="GO:0022900">
    <property type="term" value="P:electron transport chain"/>
    <property type="evidence" value="ECO:0007669"/>
    <property type="project" value="InterPro"/>
</dbReference>
<evidence type="ECO:0000256" key="12">
    <source>
        <dbReference type="PIRSR" id="PIRSR000159-50"/>
    </source>
</evidence>
<feature type="binding site" evidence="12">
    <location>
        <position position="1079"/>
    </location>
    <ligand>
        <name>[4Fe-4S] cluster</name>
        <dbReference type="ChEBI" id="CHEBI:49883"/>
        <label>3</label>
    </ligand>
</feature>
<feature type="site" description="Important for catalytic activity" evidence="11">
    <location>
        <position position="1004"/>
    </location>
</feature>
<keyword evidence="13" id="KW-0175">Coiled coil</keyword>
<feature type="binding site" evidence="10">
    <location>
        <position position="32"/>
    </location>
    <ligand>
        <name>pyruvate</name>
        <dbReference type="ChEBI" id="CHEBI:15361"/>
    </ligand>
</feature>
<evidence type="ECO:0000313" key="16">
    <source>
        <dbReference type="Proteomes" id="UP000711995"/>
    </source>
</evidence>
<dbReference type="Gene3D" id="3.30.70.20">
    <property type="match status" value="1"/>
</dbReference>
<dbReference type="InterPro" id="IPR011895">
    <property type="entry name" value="Pyrv_flavodox_OxRed"/>
</dbReference>
<keyword evidence="8 12" id="KW-0411">Iron-sulfur</keyword>
<feature type="binding site" evidence="10">
    <location>
        <position position="65"/>
    </location>
    <ligand>
        <name>thiamine diphosphate</name>
        <dbReference type="ChEBI" id="CHEBI:58937"/>
    </ligand>
</feature>
<feature type="binding site" evidence="12">
    <location>
        <position position="825"/>
    </location>
    <ligand>
        <name>[4Fe-4S] cluster</name>
        <dbReference type="ChEBI" id="CHEBI:49883"/>
        <label>3</label>
    </ligand>
</feature>
<feature type="binding site" evidence="12">
    <location>
        <position position="850"/>
    </location>
    <ligand>
        <name>[4Fe-4S] cluster</name>
        <dbReference type="ChEBI" id="CHEBI:49883"/>
        <label>3</label>
    </ligand>
</feature>
<dbReference type="InterPro" id="IPR002869">
    <property type="entry name" value="Pyrv_flavodox_OxRed_cen"/>
</dbReference>
<dbReference type="Proteomes" id="UP000711995">
    <property type="component" value="Unassembled WGS sequence"/>
</dbReference>
<feature type="site" description="Important for catalytic activity" evidence="11">
    <location>
        <position position="115"/>
    </location>
</feature>
<keyword evidence="3 12" id="KW-0004">4Fe-4S</keyword>
<dbReference type="Pfam" id="PF02775">
    <property type="entry name" value="TPP_enzyme_C"/>
    <property type="match status" value="1"/>
</dbReference>
<feature type="binding site" evidence="10">
    <location>
        <begin position="970"/>
        <end position="973"/>
    </location>
    <ligand>
        <name>thiamine diphosphate</name>
        <dbReference type="ChEBI" id="CHEBI:58937"/>
    </ligand>
</feature>
<feature type="binding site" evidence="10">
    <location>
        <position position="850"/>
    </location>
    <ligand>
        <name>thiamine diphosphate</name>
        <dbReference type="ChEBI" id="CHEBI:58937"/>
    </ligand>
</feature>
<dbReference type="GO" id="GO:0044281">
    <property type="term" value="P:small molecule metabolic process"/>
    <property type="evidence" value="ECO:0007669"/>
    <property type="project" value="UniProtKB-ARBA"/>
</dbReference>
<dbReference type="NCBIfam" id="TIGR02176">
    <property type="entry name" value="pyruv_ox_red"/>
    <property type="match status" value="1"/>
</dbReference>
<feature type="binding site" evidence="12">
    <location>
        <position position="760"/>
    </location>
    <ligand>
        <name>[4Fe-4S] cluster</name>
        <dbReference type="ChEBI" id="CHEBI:49883"/>
        <label>2</label>
    </ligand>
</feature>
<sequence length="1177" mass="128905">MADKKMVTIDGTTAAAYVAHAVNEVIAIYPITPSTPIAEVCDEWSAQGRTNLWGNVPIVSELQSEAGAAGAVHGALSTGALTTTFTASQGLLLMIPNMYKIAGEMTPTVFHIAARALAINGLSIFGDHSDVMACRQIGWGMLASSNVQEVMDMSLISHAATLKARVPFMHFFDGFRTSHEVQKIEEISYDTMRAMIDYEYITAHRARSMDPEHPTMRGTAQNPDVYFTARESINKEYADTPNIVQDYMDRFAKLTGRQYKLFDYYGAADAEQVIIAMGSGVEPVEEAIDMLNAQGNKYGLVKIRLFRPFSAEHLMQALPATVKAIAVLDRTKEPGSLGEPLYEDIRTAIGEMMGEGKAPFKGWPTVVGGRYGLGSAEFTPAMVKAIYDNLKADKPKNKFTVGITDDLTETHLEFDPTFRYKAKGLSQAMFYGLGSDGTVGANKNSIKIIADHTNKYGQGYFSYDSKKAGTVTVSHLRFGETPVRSPYLIDNANFVACHKFSFLERVDMLSSIEEGGTFLLASPFDADRVWPMLPTNVQKTIIEKKLKFYVIDAVKIARENGMGSRINVIMQVAFFKISGVLPVEDAMKYIKDAIKKTYGRKGEAIVEQNIKTVDAAFNNVFEVSYPAEVQGNVEMAKAVPDDAPSFVREVLAEIISGRGTALKTSQLPKDGVFPTATTKYEKRNLAETIPEWLPETCIACGQCSIVCPHAVIRMKAFADDSVFKDAPDAFKHKKMAAGPLKDKEFTIQISPEDCTGCGACINICPAKGKALAFVNQREVRDEGIKNWDFFIDKLPESNVPVSTDTPLGTQIRRPMFEFSGACAGCGETPYIKLITQLYGTNMVVANATGCSSIYSGNLPTNPYAQDENGKGPTWGNSLFEDAAEYGFGMLLSHENLNAHALDLLDKVKVDSALVTAIKNNAQKTDEEIAQVRKDVATLKEACAKDASPEAVQLLSVADHLVKKVHWIIGGDGWAYDIGYGGLDHVLASGKNINVLVMDTEVYSNTGGQSSKATPTGAIAKFAAGGKALTKKPLGLMQALYGNVYVAQINLGGNISQTIKAIKEAVTYDGPSLIIAYSHCISHGINMMHGIDQGKEAVTSGMWPLFRYDPRRVNDSKNPFQLDSPAPRTPIEDYLYKQVRFKSLQKANPERATELLTKIKDDIDRQYKELKYLADRPF</sequence>
<feature type="binding site" evidence="10">
    <location>
        <position position="115"/>
    </location>
    <ligand>
        <name>pyruvate</name>
        <dbReference type="ChEBI" id="CHEBI:15361"/>
    </ligand>
</feature>
<feature type="binding site" evidence="12">
    <location>
        <position position="703"/>
    </location>
    <ligand>
        <name>[4Fe-4S] cluster</name>
        <dbReference type="ChEBI" id="CHEBI:49883"/>
        <label>1</label>
    </ligand>
</feature>
<dbReference type="Gene3D" id="3.40.920.10">
    <property type="entry name" value="Pyruvate-ferredoxin oxidoreductase, PFOR, domain III"/>
    <property type="match status" value="1"/>
</dbReference>
<feature type="binding site" evidence="10">
    <location>
        <position position="827"/>
    </location>
    <ligand>
        <name>thiamine diphosphate</name>
        <dbReference type="ChEBI" id="CHEBI:58937"/>
    </ligand>
</feature>
<dbReference type="SUPFAM" id="SSF52518">
    <property type="entry name" value="Thiamin diphosphate-binding fold (THDP-binding)"/>
    <property type="match status" value="2"/>
</dbReference>
<dbReference type="EMBL" id="JAATLJ010000001">
    <property type="protein sequence ID" value="NIZ40274.1"/>
    <property type="molecule type" value="Genomic_DNA"/>
</dbReference>
<feature type="domain" description="4Fe-4S ferredoxin-type" evidence="14">
    <location>
        <begin position="745"/>
        <end position="776"/>
    </location>
</feature>
<keyword evidence="15" id="KW-0670">Pyruvate</keyword>
<feature type="site" description="Important for catalytic activity" evidence="11">
    <location>
        <position position="65"/>
    </location>
</feature>
<dbReference type="PROSITE" id="PS00198">
    <property type="entry name" value="4FE4S_FER_1"/>
    <property type="match status" value="1"/>
</dbReference>
<organism evidence="15 16">
    <name type="scientific">Entomospira entomophila</name>
    <dbReference type="NCBI Taxonomy" id="2719988"/>
    <lineage>
        <taxon>Bacteria</taxon>
        <taxon>Pseudomonadati</taxon>
        <taxon>Spirochaetota</taxon>
        <taxon>Spirochaetia</taxon>
        <taxon>Spirochaetales</taxon>
        <taxon>Spirochaetaceae</taxon>
        <taxon>Entomospira</taxon>
    </lineage>
</organism>
<keyword evidence="4 12" id="KW-0479">Metal-binding</keyword>
<dbReference type="SUPFAM" id="SSF54862">
    <property type="entry name" value="4Fe-4S ferredoxins"/>
    <property type="match status" value="1"/>
</dbReference>
<evidence type="ECO:0000256" key="8">
    <source>
        <dbReference type="ARBA" id="ARBA00023014"/>
    </source>
</evidence>
<dbReference type="Gene3D" id="3.40.50.970">
    <property type="match status" value="2"/>
</dbReference>
<dbReference type="FunFam" id="3.40.50.920:FF:000007">
    <property type="entry name" value="Pyruvate:ferredoxin (Flavodoxin) oxidoreductase"/>
    <property type="match status" value="1"/>
</dbReference>
<keyword evidence="6 9" id="KW-0560">Oxidoreductase</keyword>
<feature type="binding site" evidence="12">
    <location>
        <position position="757"/>
    </location>
    <ligand>
        <name>[4Fe-4S] cluster</name>
        <dbReference type="ChEBI" id="CHEBI:49883"/>
        <label>2</label>
    </ligand>
</feature>
<dbReference type="GO" id="GO:0016903">
    <property type="term" value="F:oxidoreductase activity, acting on the aldehyde or oxo group of donors"/>
    <property type="evidence" value="ECO:0007669"/>
    <property type="project" value="InterPro"/>
</dbReference>
<evidence type="ECO:0000256" key="10">
    <source>
        <dbReference type="PIRSR" id="PIRSR000159-1"/>
    </source>
</evidence>
<comment type="caution">
    <text evidence="15">The sequence shown here is derived from an EMBL/GenBank/DDBJ whole genome shotgun (WGS) entry which is preliminary data.</text>
</comment>
<feature type="coiled-coil region" evidence="13">
    <location>
        <begin position="914"/>
        <end position="941"/>
    </location>
</feature>
<dbReference type="InterPro" id="IPR017896">
    <property type="entry name" value="4Fe4S_Fe-S-bd"/>
</dbReference>
<protein>
    <submittedName>
        <fullName evidence="15">Pyruvate:ferredoxin (Flavodoxin) oxidoreductase</fullName>
    </submittedName>
</protein>
<dbReference type="CDD" id="cd07034">
    <property type="entry name" value="TPP_PYR_PFOR_IOR-alpha_like"/>
    <property type="match status" value="1"/>
</dbReference>
<feature type="binding site" evidence="10">
    <location>
        <begin position="999"/>
        <end position="1004"/>
    </location>
    <ligand>
        <name>thiamine diphosphate</name>
        <dbReference type="ChEBI" id="CHEBI:58937"/>
    </ligand>
</feature>
<proteinExistence type="inferred from homology"/>
<evidence type="ECO:0000256" key="3">
    <source>
        <dbReference type="ARBA" id="ARBA00022485"/>
    </source>
</evidence>
<dbReference type="InterPro" id="IPR033412">
    <property type="entry name" value="PFOR_II"/>
</dbReference>
<evidence type="ECO:0000256" key="7">
    <source>
        <dbReference type="ARBA" id="ARBA00023004"/>
    </source>
</evidence>
<feature type="binding site" evidence="12">
    <location>
        <position position="707"/>
    </location>
    <ligand>
        <name>[4Fe-4S] cluster</name>
        <dbReference type="ChEBI" id="CHEBI:49883"/>
        <label>2</label>
    </ligand>
</feature>
<dbReference type="InterPro" id="IPR017900">
    <property type="entry name" value="4Fe4S_Fe_S_CS"/>
</dbReference>
<evidence type="ECO:0000256" key="2">
    <source>
        <dbReference type="ARBA" id="ARBA00022448"/>
    </source>
</evidence>
<dbReference type="PANTHER" id="PTHR32154:SF0">
    <property type="entry name" value="PYRUVATE-FLAVODOXIN OXIDOREDUCTASE-RELATED"/>
    <property type="match status" value="1"/>
</dbReference>
<gene>
    <name evidence="15" type="primary">nifJ</name>
    <name evidence="15" type="ORF">HCT14_01935</name>
</gene>
<dbReference type="InterPro" id="IPR002880">
    <property type="entry name" value="Pyrv_Fd/Flavodoxin_OxRdtase_N"/>
</dbReference>
<dbReference type="Pfam" id="PF17147">
    <property type="entry name" value="PFOR_II"/>
    <property type="match status" value="1"/>
</dbReference>